<evidence type="ECO:0000256" key="1">
    <source>
        <dbReference type="ARBA" id="ARBA00004651"/>
    </source>
</evidence>
<feature type="transmembrane region" description="Helical" evidence="14">
    <location>
        <begin position="240"/>
        <end position="260"/>
    </location>
</feature>
<comment type="similarity">
    <text evidence="2 13">Belongs to the sodium:solute symporter (SSF) (TC 2.A.21) family.</text>
</comment>
<feature type="transmembrane region" description="Helical" evidence="14">
    <location>
        <begin position="308"/>
        <end position="333"/>
    </location>
</feature>
<evidence type="ECO:0000313" key="16">
    <source>
        <dbReference type="Proteomes" id="UP000254519"/>
    </source>
</evidence>
<reference evidence="15 16" key="1">
    <citation type="submission" date="2018-06" db="EMBL/GenBank/DDBJ databases">
        <authorList>
            <consortium name="Pathogen Informatics"/>
            <person name="Doyle S."/>
        </authorList>
    </citation>
    <scope>NUCLEOTIDE SEQUENCE [LARGE SCALE GENOMIC DNA]</scope>
    <source>
        <strain evidence="16">ATCC 11859 / DSM 33 / NCIB 8841 / NCTC 4822</strain>
    </source>
</reference>
<dbReference type="GO" id="GO:0015293">
    <property type="term" value="F:symporter activity"/>
    <property type="evidence" value="ECO:0007669"/>
    <property type="project" value="UniProtKB-KW"/>
</dbReference>
<evidence type="ECO:0000256" key="7">
    <source>
        <dbReference type="ARBA" id="ARBA00022989"/>
    </source>
</evidence>
<keyword evidence="10 14" id="KW-0472">Membrane</keyword>
<organism evidence="15 16">
    <name type="scientific">Sporosarcina pasteurii</name>
    <name type="common">Bacillus pasteurii</name>
    <dbReference type="NCBI Taxonomy" id="1474"/>
    <lineage>
        <taxon>Bacteria</taxon>
        <taxon>Bacillati</taxon>
        <taxon>Bacillota</taxon>
        <taxon>Bacilli</taxon>
        <taxon>Bacillales</taxon>
        <taxon>Caryophanaceae</taxon>
        <taxon>Sporosarcina</taxon>
    </lineage>
</organism>
<evidence type="ECO:0000256" key="14">
    <source>
        <dbReference type="SAM" id="Phobius"/>
    </source>
</evidence>
<evidence type="ECO:0000256" key="12">
    <source>
        <dbReference type="ARBA" id="ARBA00033708"/>
    </source>
</evidence>
<dbReference type="PANTHER" id="PTHR48086:SF3">
    <property type="entry name" value="SODIUM_PROLINE SYMPORTER"/>
    <property type="match status" value="1"/>
</dbReference>
<dbReference type="Proteomes" id="UP000254519">
    <property type="component" value="Unassembled WGS sequence"/>
</dbReference>
<sequence length="503" mass="55087">MAQWIPFMITVLYMVVAVWLGFGAGKGRNMNKVEEWGVAGRSLGPIIMYLLVGAGGISAYTFMGAPGWAYSKGVPVLYVVVYLTFMGITAWYLGPKVWSLGVKFNHVTQGAAITHRYESPALGALATFVTSIGILAYAVLQTTGSAYILNVMSHGKIPIWLGVILSLSVISIYLFRSGLRAIGITNAFQGALMFVVSWSFGLWVVKQFTGGYSFGPVFERVREEAPQFLTLPGNLGDMGFAFWTTSILISMVSVWQTHWIQWMGADTRKSIRTAATMLPTYYIVCIPMLVVGFIGIFVYPTLANADTVAIQMAMDSMPVFLAGLLGAGTLAAAMSSSEPCIHSTALSYSKDIIQPLFKLSDEKAGKMTRWLIFPIMGLIVAPISIMQPASLVYILLIGYGFIGQAFPALVGMFFWPRATKQGAFWGLAAGFVLTLIFSVWFPHPLGIHAGVWGLFINLPIFFIVSLMTEPVSKKAVEDFFPDMVEELYEEKEVSEEVTKPVSI</sequence>
<evidence type="ECO:0000256" key="10">
    <source>
        <dbReference type="ARBA" id="ARBA00023136"/>
    </source>
</evidence>
<keyword evidence="9" id="KW-0406">Ion transport</keyword>
<evidence type="ECO:0000256" key="2">
    <source>
        <dbReference type="ARBA" id="ARBA00006434"/>
    </source>
</evidence>
<feature type="transmembrane region" description="Helical" evidence="14">
    <location>
        <begin position="447"/>
        <end position="467"/>
    </location>
</feature>
<evidence type="ECO:0000256" key="11">
    <source>
        <dbReference type="ARBA" id="ARBA00023201"/>
    </source>
</evidence>
<dbReference type="EMBL" id="UGYZ01000002">
    <property type="protein sequence ID" value="SUJ10624.1"/>
    <property type="molecule type" value="Genomic_DNA"/>
</dbReference>
<feature type="transmembrane region" description="Helical" evidence="14">
    <location>
        <begin position="6"/>
        <end position="25"/>
    </location>
</feature>
<evidence type="ECO:0000256" key="13">
    <source>
        <dbReference type="RuleBase" id="RU362091"/>
    </source>
</evidence>
<dbReference type="InterPro" id="IPR038377">
    <property type="entry name" value="Na/Glc_symporter_sf"/>
</dbReference>
<keyword evidence="16" id="KW-1185">Reference proteome</keyword>
<dbReference type="Gene3D" id="1.20.1730.10">
    <property type="entry name" value="Sodium/glucose cotransporter"/>
    <property type="match status" value="1"/>
</dbReference>
<evidence type="ECO:0000313" key="15">
    <source>
        <dbReference type="EMBL" id="SUJ10624.1"/>
    </source>
</evidence>
<dbReference type="PROSITE" id="PS50283">
    <property type="entry name" value="NA_SOLUT_SYMP_3"/>
    <property type="match status" value="1"/>
</dbReference>
<keyword evidence="5 14" id="KW-0812">Transmembrane</keyword>
<dbReference type="PANTHER" id="PTHR48086">
    <property type="entry name" value="SODIUM/PROLINE SYMPORTER-RELATED"/>
    <property type="match status" value="1"/>
</dbReference>
<keyword evidence="8" id="KW-0915">Sodium</keyword>
<feature type="transmembrane region" description="Helical" evidence="14">
    <location>
        <begin position="76"/>
        <end position="94"/>
    </location>
</feature>
<feature type="transmembrane region" description="Helical" evidence="14">
    <location>
        <begin position="46"/>
        <end position="70"/>
    </location>
</feature>
<comment type="catalytic activity">
    <reaction evidence="12">
        <text>L-proline(in) + Na(+)(in) = L-proline(out) + Na(+)(out)</text>
        <dbReference type="Rhea" id="RHEA:28967"/>
        <dbReference type="ChEBI" id="CHEBI:29101"/>
        <dbReference type="ChEBI" id="CHEBI:60039"/>
    </reaction>
</comment>
<keyword evidence="11" id="KW-0739">Sodium transport</keyword>
<evidence type="ECO:0000256" key="3">
    <source>
        <dbReference type="ARBA" id="ARBA00022448"/>
    </source>
</evidence>
<evidence type="ECO:0000256" key="5">
    <source>
        <dbReference type="ARBA" id="ARBA00022692"/>
    </source>
</evidence>
<protein>
    <submittedName>
        <fullName evidence="15">Pantothenate permease</fullName>
    </submittedName>
</protein>
<dbReference type="InterPro" id="IPR050277">
    <property type="entry name" value="Sodium:Solute_Symporter"/>
</dbReference>
<accession>A0A380C0T0</accession>
<feature type="transmembrane region" description="Helical" evidence="14">
    <location>
        <begin position="187"/>
        <end position="205"/>
    </location>
</feature>
<comment type="subcellular location">
    <subcellularLocation>
        <location evidence="1">Cell membrane</location>
        <topology evidence="1">Multi-pass membrane protein</topology>
    </subcellularLocation>
</comment>
<evidence type="ECO:0000256" key="9">
    <source>
        <dbReference type="ARBA" id="ARBA00023065"/>
    </source>
</evidence>
<gene>
    <name evidence="15" type="primary">panF_4</name>
    <name evidence="15" type="ORF">NCTC4822_02017</name>
</gene>
<proteinExistence type="inferred from homology"/>
<keyword evidence="4" id="KW-1003">Cell membrane</keyword>
<evidence type="ECO:0000256" key="6">
    <source>
        <dbReference type="ARBA" id="ARBA00022847"/>
    </source>
</evidence>
<dbReference type="GO" id="GO:0005886">
    <property type="term" value="C:plasma membrane"/>
    <property type="evidence" value="ECO:0007669"/>
    <property type="project" value="UniProtKB-SubCell"/>
</dbReference>
<dbReference type="RefSeq" id="WP_115361831.1">
    <property type="nucleotide sequence ID" value="NZ_CP038012.1"/>
</dbReference>
<keyword evidence="3" id="KW-0813">Transport</keyword>
<dbReference type="InterPro" id="IPR001734">
    <property type="entry name" value="Na/solute_symporter"/>
</dbReference>
<dbReference type="GO" id="GO:0006814">
    <property type="term" value="P:sodium ion transport"/>
    <property type="evidence" value="ECO:0007669"/>
    <property type="project" value="UniProtKB-KW"/>
</dbReference>
<feature type="transmembrane region" description="Helical" evidence="14">
    <location>
        <begin position="422"/>
        <end position="441"/>
    </location>
</feature>
<evidence type="ECO:0000256" key="4">
    <source>
        <dbReference type="ARBA" id="ARBA00022475"/>
    </source>
</evidence>
<dbReference type="AlphaFoldDB" id="A0A380C0T0"/>
<feature type="transmembrane region" description="Helical" evidence="14">
    <location>
        <begin position="281"/>
        <end position="302"/>
    </location>
</feature>
<feature type="transmembrane region" description="Helical" evidence="14">
    <location>
        <begin position="121"/>
        <end position="139"/>
    </location>
</feature>
<name>A0A380C0T0_SPOPA</name>
<feature type="transmembrane region" description="Helical" evidence="14">
    <location>
        <begin position="391"/>
        <end position="415"/>
    </location>
</feature>
<feature type="transmembrane region" description="Helical" evidence="14">
    <location>
        <begin position="159"/>
        <end position="175"/>
    </location>
</feature>
<keyword evidence="7 14" id="KW-1133">Transmembrane helix</keyword>
<keyword evidence="6" id="KW-0769">Symport</keyword>
<dbReference type="Pfam" id="PF00474">
    <property type="entry name" value="SSF"/>
    <property type="match status" value="1"/>
</dbReference>
<dbReference type="CDD" id="cd10322">
    <property type="entry name" value="SLC5sbd"/>
    <property type="match status" value="1"/>
</dbReference>
<dbReference type="OrthoDB" id="9810181at2"/>
<evidence type="ECO:0000256" key="8">
    <source>
        <dbReference type="ARBA" id="ARBA00023053"/>
    </source>
</evidence>
<feature type="transmembrane region" description="Helical" evidence="14">
    <location>
        <begin position="367"/>
        <end position="385"/>
    </location>
</feature>